<keyword evidence="2" id="KW-1185">Reference proteome</keyword>
<keyword evidence="1" id="KW-0472">Membrane</keyword>
<sequence>MDIAQGQENIPIAEFMDIAENIPELNFSIMRERLFTSMLNKLSSLYLTTVSKRNRKFIELSILYLFISGCLFLGYLHYILHNIPGPCLQEIGNEWPKDGILRIEVIKNLNQVIKMEQLFIYNRTTEVTYFELKNVLLNGPSALPPQLRYNEIIDVNEESENNDYWFHNIRDFFLKIVIGIEEPYYSNSINDLLTHYNSKPDERFFHGGPDNDEIYYHTFDPDFIPYMRDNFISIVEFSYYHGLLRLHPTIRHKYNIPVYTLRLDAQNSSCFQHIDKTQIMVNFIGYEESLIVSLKHMAGKEMERGYFRDILSGEYFRFVYFNHPKRNILIAVGSMILFTLLISLLLRYSHQQIFVFIMSILRMFELNIAINSPVAPLITVILALVGMEAIMSEVFHNTSTAFYVIMIVWAGDQFDAIVCRHSLSKKYWLRYFFLTHCTFYVYQYGSNGYFPNLALFISTIFILYTMIKIYHDLELSCFIMENLLDDSGDRNTENQNDINKGIYYFGKDKKNKWYIGHLKITSSMIDFFEEGEINIEKAYKENFYILPDTSFPKKKDLVLCVIMPEEFIIEYFNNQTKPGFFNYNFPFVNFSNLTNSKNLDEVSIKNSNETYISQSNILYNNSKEKHSGNGEICNFVPYFYYNEIENNILSLDINDDKFKVIYINNRNEKFVYCDSDDEDDENDEIRNMFEKCDTIKFFKDTRSTYTEDEESTSDDRRSSISNSLLRLPNLLATQYFKNTISNAIQHNHV</sequence>
<feature type="transmembrane region" description="Helical" evidence="1">
    <location>
        <begin position="62"/>
        <end position="80"/>
    </location>
</feature>
<accession>A0A0K0EM90</accession>
<organism evidence="3">
    <name type="scientific">Strongyloides stercoralis</name>
    <name type="common">Threadworm</name>
    <dbReference type="NCBI Taxonomy" id="6248"/>
    <lineage>
        <taxon>Eukaryota</taxon>
        <taxon>Metazoa</taxon>
        <taxon>Ecdysozoa</taxon>
        <taxon>Nematoda</taxon>
        <taxon>Chromadorea</taxon>
        <taxon>Rhabditida</taxon>
        <taxon>Tylenchina</taxon>
        <taxon>Panagrolaimomorpha</taxon>
        <taxon>Strongyloidoidea</taxon>
        <taxon>Strongyloididae</taxon>
        <taxon>Strongyloides</taxon>
    </lineage>
</organism>
<dbReference type="PANTHER" id="PTHR21650">
    <property type="entry name" value="MEMBRALIN/KINETOCHORE PROTEIN NUF2"/>
    <property type="match status" value="1"/>
</dbReference>
<evidence type="ECO:0000313" key="3">
    <source>
        <dbReference type="WBParaSite" id="SSTP_0001057800.1"/>
    </source>
</evidence>
<proteinExistence type="predicted"/>
<feature type="transmembrane region" description="Helical" evidence="1">
    <location>
        <begin position="366"/>
        <end position="387"/>
    </location>
</feature>
<dbReference type="WBParaSite" id="SSTP_0001057800.1">
    <property type="protein sequence ID" value="SSTP_0001057800.1"/>
    <property type="gene ID" value="SSTP_0001057800"/>
</dbReference>
<dbReference type="GO" id="GO:0005783">
    <property type="term" value="C:endoplasmic reticulum"/>
    <property type="evidence" value="ECO:0007669"/>
    <property type="project" value="TreeGrafter"/>
</dbReference>
<dbReference type="InterPro" id="IPR019144">
    <property type="entry name" value="Membralin"/>
</dbReference>
<dbReference type="Proteomes" id="UP000035681">
    <property type="component" value="Unplaced"/>
</dbReference>
<reference evidence="3" key="1">
    <citation type="submission" date="2015-08" db="UniProtKB">
        <authorList>
            <consortium name="WormBaseParasite"/>
        </authorList>
    </citation>
    <scope>IDENTIFICATION</scope>
</reference>
<evidence type="ECO:0000313" key="4">
    <source>
        <dbReference type="WBParaSite" id="TCONS_00014820.p1"/>
    </source>
</evidence>
<feature type="transmembrane region" description="Helical" evidence="1">
    <location>
        <begin position="449"/>
        <end position="467"/>
    </location>
</feature>
<evidence type="ECO:0000256" key="1">
    <source>
        <dbReference type="SAM" id="Phobius"/>
    </source>
</evidence>
<dbReference type="AlphaFoldDB" id="A0A0K0EM90"/>
<protein>
    <submittedName>
        <fullName evidence="3">Membralin</fullName>
    </submittedName>
    <submittedName>
        <fullName evidence="4">SSD domain-containing protein</fullName>
    </submittedName>
</protein>
<feature type="transmembrane region" description="Helical" evidence="1">
    <location>
        <begin position="328"/>
        <end position="346"/>
    </location>
</feature>
<dbReference type="WBParaSite" id="TCONS_00014820.p1">
    <property type="protein sequence ID" value="TCONS_00014820.p1"/>
    <property type="gene ID" value="XLOC_010035"/>
</dbReference>
<keyword evidence="1" id="KW-0812">Transmembrane</keyword>
<keyword evidence="1" id="KW-1133">Transmembrane helix</keyword>
<evidence type="ECO:0000313" key="2">
    <source>
        <dbReference type="Proteomes" id="UP000035681"/>
    </source>
</evidence>
<dbReference type="STRING" id="6248.A0A0K0EM90"/>
<dbReference type="Pfam" id="PF09746">
    <property type="entry name" value="Membralin"/>
    <property type="match status" value="1"/>
</dbReference>
<name>A0A0K0EM90_STRER</name>
<dbReference type="PANTHER" id="PTHR21650:SF4">
    <property type="entry name" value="MEMBRALIN"/>
    <property type="match status" value="1"/>
</dbReference>
<dbReference type="GO" id="GO:0034976">
    <property type="term" value="P:response to endoplasmic reticulum stress"/>
    <property type="evidence" value="ECO:0007669"/>
    <property type="project" value="TreeGrafter"/>
</dbReference>
<feature type="transmembrane region" description="Helical" evidence="1">
    <location>
        <begin position="399"/>
        <end position="418"/>
    </location>
</feature>
<dbReference type="GO" id="GO:1904294">
    <property type="term" value="P:positive regulation of ERAD pathway"/>
    <property type="evidence" value="ECO:0007669"/>
    <property type="project" value="TreeGrafter"/>
</dbReference>